<evidence type="ECO:0000313" key="2">
    <source>
        <dbReference type="Proteomes" id="UP000199197"/>
    </source>
</evidence>
<reference evidence="2" key="1">
    <citation type="submission" date="2015-11" db="EMBL/GenBank/DDBJ databases">
        <authorList>
            <person name="Varghese N."/>
        </authorList>
    </citation>
    <scope>NUCLEOTIDE SEQUENCE [LARGE SCALE GENOMIC DNA]</scope>
    <source>
        <strain evidence="2">JGI-23</strain>
    </source>
</reference>
<proteinExistence type="predicted"/>
<accession>A0A0P1NVV0</accession>
<name>A0A0P1NVV0_9BACT</name>
<dbReference type="EMBL" id="CZVW01000016">
    <property type="protein sequence ID" value="CUT03328.1"/>
    <property type="molecule type" value="Genomic_DNA"/>
</dbReference>
<dbReference type="AlphaFoldDB" id="A0A0P1NVV0"/>
<organism evidence="1 2">
    <name type="scientific">Candidatus Chryseopegocella kryptomonas</name>
    <dbReference type="NCBI Taxonomy" id="1633643"/>
    <lineage>
        <taxon>Bacteria</taxon>
        <taxon>Pseudomonadati</taxon>
        <taxon>Candidatus Kryptoniota</taxon>
        <taxon>Candidatus Chryseopegocella</taxon>
    </lineage>
</organism>
<protein>
    <submittedName>
        <fullName evidence="1">Uncharacterized protein</fullName>
    </submittedName>
</protein>
<sequence length="46" mass="5143">MGSLGPSGEILFPKGSLHQELPGFADLREDFSENIFLKGFIKLYWG</sequence>
<dbReference type="Proteomes" id="UP000199197">
    <property type="component" value="Unassembled WGS sequence"/>
</dbReference>
<keyword evidence="2" id="KW-1185">Reference proteome</keyword>
<evidence type="ECO:0000313" key="1">
    <source>
        <dbReference type="EMBL" id="CUT03328.1"/>
    </source>
</evidence>
<gene>
    <name evidence="1" type="ORF">JGI23_01448</name>
</gene>